<feature type="transmembrane region" description="Helical" evidence="8">
    <location>
        <begin position="162"/>
        <end position="183"/>
    </location>
</feature>
<proteinExistence type="inferred from homology"/>
<accession>A0A244CT35</accession>
<evidence type="ECO:0000256" key="2">
    <source>
        <dbReference type="ARBA" id="ARBA00007555"/>
    </source>
</evidence>
<keyword evidence="7 8" id="KW-0472">Membrane</keyword>
<feature type="transmembrane region" description="Helical" evidence="8">
    <location>
        <begin position="375"/>
        <end position="392"/>
    </location>
</feature>
<feature type="transmembrane region" description="Helical" evidence="8">
    <location>
        <begin position="92"/>
        <end position="115"/>
    </location>
</feature>
<feature type="transmembrane region" description="Helical" evidence="8">
    <location>
        <begin position="343"/>
        <end position="363"/>
    </location>
</feature>
<evidence type="ECO:0000256" key="8">
    <source>
        <dbReference type="SAM" id="Phobius"/>
    </source>
</evidence>
<sequence>MEQQIACPQCDLLIELAPLSVNQRAHCPHCGYQVSRGNFHQNTTVIAFALSALIMLLSSLFYPFISFSNQGLTQTITLLDAAKILFNYHTPLLGALLDLCIILLPLFVLISHILMHMGLLQALPKSYSRRILKTNITLVPWVMSEIFLIGVLISMVKIMAMAQISFGLSFWSFCLFVILYLACLRRVNYPLLWQQIEASTPISAINVPRAIDQQLKACHVCQQLSSLSICPRCHSKMHFRNPQSIQRVMAFLLTSLLLYIPANFFPIMHTVVLGQDEPSTIIGGIIILWKIESYPIAIIIFIASVIVPIAKMIVLASLCFHVSYREHYNHKQATRLYQVTEFIGKWSMLDVFVVIILVALVQLGNLMSITPGSGALFFCAMVITSMLAAHAFDPRLIWDSQTKERNDPIS</sequence>
<dbReference type="PANTHER" id="PTHR30462">
    <property type="entry name" value="INTERMEMBRANE TRANSPORT PROTEIN PQIB-RELATED"/>
    <property type="match status" value="1"/>
</dbReference>
<keyword evidence="10" id="KW-1185">Reference proteome</keyword>
<comment type="caution">
    <text evidence="9">The sequence shown here is derived from an EMBL/GenBank/DDBJ whole genome shotgun (WGS) entry which is preliminary data.</text>
</comment>
<dbReference type="GO" id="GO:0005886">
    <property type="term" value="C:plasma membrane"/>
    <property type="evidence" value="ECO:0007669"/>
    <property type="project" value="UniProtKB-SubCell"/>
</dbReference>
<dbReference type="RefSeq" id="WP_086742142.1">
    <property type="nucleotide sequence ID" value="NZ_MWPV01000001.1"/>
</dbReference>
<evidence type="ECO:0000256" key="3">
    <source>
        <dbReference type="ARBA" id="ARBA00022475"/>
    </source>
</evidence>
<reference evidence="9 10" key="1">
    <citation type="submission" date="2017-02" db="EMBL/GenBank/DDBJ databases">
        <title>Pseudoalteromonas ulvae TC14 Genome.</title>
        <authorList>
            <person name="Molmeret M."/>
        </authorList>
    </citation>
    <scope>NUCLEOTIDE SEQUENCE [LARGE SCALE GENOMIC DNA]</scope>
    <source>
        <strain evidence="9">TC14</strain>
    </source>
</reference>
<keyword evidence="6 8" id="KW-1133">Transmembrane helix</keyword>
<gene>
    <name evidence="9" type="ORF">B1199_00285</name>
</gene>
<evidence type="ECO:0000256" key="7">
    <source>
        <dbReference type="ARBA" id="ARBA00023136"/>
    </source>
</evidence>
<dbReference type="Proteomes" id="UP000194841">
    <property type="component" value="Unassembled WGS sequence"/>
</dbReference>
<feature type="transmembrane region" description="Helical" evidence="8">
    <location>
        <begin position="248"/>
        <end position="268"/>
    </location>
</feature>
<keyword evidence="4" id="KW-0997">Cell inner membrane</keyword>
<name>A0A244CT35_PSEDV</name>
<evidence type="ECO:0000256" key="5">
    <source>
        <dbReference type="ARBA" id="ARBA00022692"/>
    </source>
</evidence>
<comment type="similarity">
    <text evidence="2">Belongs to the PqiA family.</text>
</comment>
<dbReference type="InterPro" id="IPR051800">
    <property type="entry name" value="PqiA-PqiB_transport"/>
</dbReference>
<evidence type="ECO:0000313" key="10">
    <source>
        <dbReference type="Proteomes" id="UP000194841"/>
    </source>
</evidence>
<keyword evidence="5 8" id="KW-0812">Transmembrane</keyword>
<evidence type="ECO:0000313" key="9">
    <source>
        <dbReference type="EMBL" id="OUL58763.1"/>
    </source>
</evidence>
<feature type="transmembrane region" description="Helical" evidence="8">
    <location>
        <begin position="136"/>
        <end position="156"/>
    </location>
</feature>
<evidence type="ECO:0000256" key="1">
    <source>
        <dbReference type="ARBA" id="ARBA00004429"/>
    </source>
</evidence>
<organism evidence="9 10">
    <name type="scientific">Pseudoalteromonas ulvae</name>
    <dbReference type="NCBI Taxonomy" id="107327"/>
    <lineage>
        <taxon>Bacteria</taxon>
        <taxon>Pseudomonadati</taxon>
        <taxon>Pseudomonadota</taxon>
        <taxon>Gammaproteobacteria</taxon>
        <taxon>Alteromonadales</taxon>
        <taxon>Pseudoalteromonadaceae</taxon>
        <taxon>Pseudoalteromonas</taxon>
    </lineage>
</organism>
<dbReference type="Pfam" id="PF04403">
    <property type="entry name" value="PqiA"/>
    <property type="match status" value="2"/>
</dbReference>
<dbReference type="AlphaFoldDB" id="A0A244CT35"/>
<dbReference type="OrthoDB" id="9800207at2"/>
<dbReference type="EMBL" id="MWPV01000001">
    <property type="protein sequence ID" value="OUL58763.1"/>
    <property type="molecule type" value="Genomic_DNA"/>
</dbReference>
<protein>
    <submittedName>
        <fullName evidence="9">Paraquat-inducible protein</fullName>
    </submittedName>
</protein>
<comment type="subcellular location">
    <subcellularLocation>
        <location evidence="1">Cell inner membrane</location>
        <topology evidence="1">Multi-pass membrane protein</topology>
    </subcellularLocation>
</comment>
<evidence type="ECO:0000256" key="4">
    <source>
        <dbReference type="ARBA" id="ARBA00022519"/>
    </source>
</evidence>
<dbReference type="NCBIfam" id="TIGR00155">
    <property type="entry name" value="pqiA_fam"/>
    <property type="match status" value="1"/>
</dbReference>
<evidence type="ECO:0000256" key="6">
    <source>
        <dbReference type="ARBA" id="ARBA00022989"/>
    </source>
</evidence>
<feature type="transmembrane region" description="Helical" evidence="8">
    <location>
        <begin position="296"/>
        <end position="322"/>
    </location>
</feature>
<dbReference type="InterPro" id="IPR007498">
    <property type="entry name" value="PqiA-like"/>
</dbReference>
<feature type="transmembrane region" description="Helical" evidence="8">
    <location>
        <begin position="45"/>
        <end position="65"/>
    </location>
</feature>
<dbReference type="InterPro" id="IPR005219">
    <property type="entry name" value="PqiA-like_proteobact"/>
</dbReference>
<dbReference type="PANTHER" id="PTHR30462:SF3">
    <property type="entry name" value="INTERMEMBRANE TRANSPORT PROTEIN PQIA"/>
    <property type="match status" value="1"/>
</dbReference>
<keyword evidence="3" id="KW-1003">Cell membrane</keyword>